<dbReference type="SUPFAM" id="SSF46565">
    <property type="entry name" value="Chaperone J-domain"/>
    <property type="match status" value="1"/>
</dbReference>
<reference evidence="3 4" key="1">
    <citation type="submission" date="2024-02" db="EMBL/GenBank/DDBJ databases">
        <authorList>
            <person name="Chen Y."/>
            <person name="Shah S."/>
            <person name="Dougan E. K."/>
            <person name="Thang M."/>
            <person name="Chan C."/>
        </authorList>
    </citation>
    <scope>NUCLEOTIDE SEQUENCE [LARGE SCALE GENOMIC DNA]</scope>
</reference>
<sequence>MTPATPANARALAQAAVANIRATTAQALAQEKQSQAPAAALLEPATKKEAKTSGYERPTTLTEAERAVLGPENVGLDEEDEEDQHEEKHEVFLADPRPEEAGRHLLDPLLLALLRAPQVHAQPALAAALGFFGMELVVELVEESLGAGEEGLRTPGSGVRLSAQLRTELQTSEAALRGATTSSAEEVVALQAWRGGALLRLRELERQVAWRVLGIPRRTADISAIGKAFKRRALQLHPDKGGDQLQFQLLQEMKGLLMPEPRTSSSARRSASREREGEDTDEEIEELLRARRRLEEPEEPVELKADLSVTRLKLHRAVLEIWERSKRLEAQLGALNGAAPSGSGGEGDVTDEESVQDILQQLGALSAHSAERTGAAALAAPATLTRGQLERLKELASKVASFMTPSAPDGRDSLDALAPVRGERPPRCSAQAEEEVLQVHRAVREEVAAVAGGPAGAAGAASAGYKAGAHHGAGCVCTMCLRRRWGFRS</sequence>
<evidence type="ECO:0000259" key="2">
    <source>
        <dbReference type="PROSITE" id="PS50076"/>
    </source>
</evidence>
<evidence type="ECO:0000256" key="1">
    <source>
        <dbReference type="SAM" id="MobiDB-lite"/>
    </source>
</evidence>
<dbReference type="InterPro" id="IPR001623">
    <property type="entry name" value="DnaJ_domain"/>
</dbReference>
<dbReference type="SMART" id="SM00271">
    <property type="entry name" value="DnaJ"/>
    <property type="match status" value="1"/>
</dbReference>
<organism evidence="3 4">
    <name type="scientific">Durusdinium trenchii</name>
    <dbReference type="NCBI Taxonomy" id="1381693"/>
    <lineage>
        <taxon>Eukaryota</taxon>
        <taxon>Sar</taxon>
        <taxon>Alveolata</taxon>
        <taxon>Dinophyceae</taxon>
        <taxon>Suessiales</taxon>
        <taxon>Symbiodiniaceae</taxon>
        <taxon>Durusdinium</taxon>
    </lineage>
</organism>
<protein>
    <recommendedName>
        <fullName evidence="2">J domain-containing protein</fullName>
    </recommendedName>
</protein>
<feature type="domain" description="J" evidence="2">
    <location>
        <begin position="208"/>
        <end position="299"/>
    </location>
</feature>
<proteinExistence type="predicted"/>
<feature type="compositionally biased region" description="Acidic residues" evidence="1">
    <location>
        <begin position="75"/>
        <end position="84"/>
    </location>
</feature>
<feature type="region of interest" description="Disordered" evidence="1">
    <location>
        <begin position="69"/>
        <end position="88"/>
    </location>
</feature>
<feature type="region of interest" description="Disordered" evidence="1">
    <location>
        <begin position="256"/>
        <end position="283"/>
    </location>
</feature>
<dbReference type="InterPro" id="IPR036869">
    <property type="entry name" value="J_dom_sf"/>
</dbReference>
<evidence type="ECO:0000313" key="4">
    <source>
        <dbReference type="Proteomes" id="UP001642484"/>
    </source>
</evidence>
<dbReference type="EMBL" id="CAXAMN010020001">
    <property type="protein sequence ID" value="CAK9055393.1"/>
    <property type="molecule type" value="Genomic_DNA"/>
</dbReference>
<comment type="caution">
    <text evidence="3">The sequence shown here is derived from an EMBL/GenBank/DDBJ whole genome shotgun (WGS) entry which is preliminary data.</text>
</comment>
<dbReference type="PROSITE" id="PS50076">
    <property type="entry name" value="DNAJ_2"/>
    <property type="match status" value="1"/>
</dbReference>
<gene>
    <name evidence="3" type="ORF">CCMP2556_LOCUS27546</name>
</gene>
<dbReference type="CDD" id="cd06257">
    <property type="entry name" value="DnaJ"/>
    <property type="match status" value="1"/>
</dbReference>
<accession>A0ABP0MV63</accession>
<keyword evidence="4" id="KW-1185">Reference proteome</keyword>
<name>A0ABP0MV63_9DINO</name>
<dbReference type="Proteomes" id="UP001642484">
    <property type="component" value="Unassembled WGS sequence"/>
</dbReference>
<evidence type="ECO:0000313" key="3">
    <source>
        <dbReference type="EMBL" id="CAK9055393.1"/>
    </source>
</evidence>
<dbReference type="Gene3D" id="1.10.287.110">
    <property type="entry name" value="DnaJ domain"/>
    <property type="match status" value="1"/>
</dbReference>
<feature type="region of interest" description="Disordered" evidence="1">
    <location>
        <begin position="31"/>
        <end position="60"/>
    </location>
</feature>